<dbReference type="GO" id="GO:0005737">
    <property type="term" value="C:cytoplasm"/>
    <property type="evidence" value="ECO:0007669"/>
    <property type="project" value="TreeGrafter"/>
</dbReference>
<dbReference type="EMBL" id="GECU01030030">
    <property type="protein sequence ID" value="JAS77676.1"/>
    <property type="molecule type" value="Transcribed_RNA"/>
</dbReference>
<protein>
    <recommendedName>
        <fullName evidence="6">Prefoldin subunit 1</fullName>
    </recommendedName>
</protein>
<dbReference type="GO" id="GO:0016272">
    <property type="term" value="C:prefoldin complex"/>
    <property type="evidence" value="ECO:0007669"/>
    <property type="project" value="InterPro"/>
</dbReference>
<dbReference type="CDD" id="cd23164">
    <property type="entry name" value="Prefoldin_1"/>
    <property type="match status" value="1"/>
</dbReference>
<dbReference type="PANTHER" id="PTHR20903:SF0">
    <property type="entry name" value="PREFOLDIN SUBUNIT 1"/>
    <property type="match status" value="1"/>
</dbReference>
<gene>
    <name evidence="5" type="ORF">g.10679</name>
</gene>
<evidence type="ECO:0000256" key="3">
    <source>
        <dbReference type="ARBA" id="ARBA00023186"/>
    </source>
</evidence>
<feature type="region of interest" description="Disordered" evidence="4">
    <location>
        <begin position="105"/>
        <end position="127"/>
    </location>
</feature>
<name>A0A1B6HSN6_9HEMI</name>
<dbReference type="SUPFAM" id="SSF46579">
    <property type="entry name" value="Prefoldin"/>
    <property type="match status" value="1"/>
</dbReference>
<evidence type="ECO:0008006" key="6">
    <source>
        <dbReference type="Google" id="ProtNLM"/>
    </source>
</evidence>
<dbReference type="PANTHER" id="PTHR20903">
    <property type="entry name" value="PREFOLDIN SUBUNIT 1-RELATED"/>
    <property type="match status" value="1"/>
</dbReference>
<evidence type="ECO:0000313" key="5">
    <source>
        <dbReference type="EMBL" id="JAS77676.1"/>
    </source>
</evidence>
<dbReference type="InterPro" id="IPR009053">
    <property type="entry name" value="Prefoldin"/>
</dbReference>
<dbReference type="GO" id="GO:0051082">
    <property type="term" value="F:unfolded protein binding"/>
    <property type="evidence" value="ECO:0007669"/>
    <property type="project" value="InterPro"/>
</dbReference>
<evidence type="ECO:0000256" key="1">
    <source>
        <dbReference type="ARBA" id="ARBA00008045"/>
    </source>
</evidence>
<organism evidence="5">
    <name type="scientific">Homalodisca liturata</name>
    <dbReference type="NCBI Taxonomy" id="320908"/>
    <lineage>
        <taxon>Eukaryota</taxon>
        <taxon>Metazoa</taxon>
        <taxon>Ecdysozoa</taxon>
        <taxon>Arthropoda</taxon>
        <taxon>Hexapoda</taxon>
        <taxon>Insecta</taxon>
        <taxon>Pterygota</taxon>
        <taxon>Neoptera</taxon>
        <taxon>Paraneoptera</taxon>
        <taxon>Hemiptera</taxon>
        <taxon>Auchenorrhyncha</taxon>
        <taxon>Membracoidea</taxon>
        <taxon>Cicadellidae</taxon>
        <taxon>Cicadellinae</taxon>
        <taxon>Proconiini</taxon>
        <taxon>Homalodisca</taxon>
    </lineage>
</organism>
<dbReference type="GO" id="GO:0044183">
    <property type="term" value="F:protein folding chaperone"/>
    <property type="evidence" value="ECO:0007669"/>
    <property type="project" value="TreeGrafter"/>
</dbReference>
<keyword evidence="3" id="KW-0143">Chaperone</keyword>
<proteinExistence type="inferred from homology"/>
<dbReference type="InterPro" id="IPR002777">
    <property type="entry name" value="PFD_beta-like"/>
</dbReference>
<reference evidence="5" key="1">
    <citation type="submission" date="2015-11" db="EMBL/GenBank/DDBJ databases">
        <title>De novo transcriptome assembly of four potential Pierce s Disease insect vectors from Arizona vineyards.</title>
        <authorList>
            <person name="Tassone E.E."/>
        </authorList>
    </citation>
    <scope>NUCLEOTIDE SEQUENCE</scope>
</reference>
<evidence type="ECO:0000256" key="4">
    <source>
        <dbReference type="SAM" id="MobiDB-lite"/>
    </source>
</evidence>
<dbReference type="Gene3D" id="1.10.287.370">
    <property type="match status" value="1"/>
</dbReference>
<accession>A0A1B6HSN6</accession>
<dbReference type="AlphaFoldDB" id="A0A1B6HSN6"/>
<comment type="similarity">
    <text evidence="1">Belongs to the prefoldin subunit beta family.</text>
</comment>
<evidence type="ECO:0000256" key="2">
    <source>
        <dbReference type="ARBA" id="ARBA00011695"/>
    </source>
</evidence>
<comment type="subunit">
    <text evidence="2">Heterohexamer of two PFD-alpha type and four PFD-beta type subunits.</text>
</comment>
<sequence length="127" mass="14552">MSKTVDLELKKAFTELQQKMVETTTKLQVADIQIEGLKRSKQHAELTAQEIKALSSETKTYESVGRMFVLTDIPEVCKNLDNRISTCDEKIKSLESNKSYLERSLKDSKNNLREMVQQRKDAPQEAT</sequence>
<dbReference type="Pfam" id="PF01920">
    <property type="entry name" value="Prefoldin_2"/>
    <property type="match status" value="1"/>
</dbReference>